<organism evidence="3 4">
    <name type="scientific">Amanita muscaria (strain Koide BX008)</name>
    <dbReference type="NCBI Taxonomy" id="946122"/>
    <lineage>
        <taxon>Eukaryota</taxon>
        <taxon>Fungi</taxon>
        <taxon>Dikarya</taxon>
        <taxon>Basidiomycota</taxon>
        <taxon>Agaricomycotina</taxon>
        <taxon>Agaricomycetes</taxon>
        <taxon>Agaricomycetidae</taxon>
        <taxon>Agaricales</taxon>
        <taxon>Pluteineae</taxon>
        <taxon>Amanitaceae</taxon>
        <taxon>Amanita</taxon>
    </lineage>
</organism>
<feature type="transmembrane region" description="Helical" evidence="1">
    <location>
        <begin position="158"/>
        <end position="179"/>
    </location>
</feature>
<proteinExistence type="predicted"/>
<evidence type="ECO:0000256" key="1">
    <source>
        <dbReference type="SAM" id="Phobius"/>
    </source>
</evidence>
<feature type="domain" description="DUF6533" evidence="2">
    <location>
        <begin position="17"/>
        <end position="54"/>
    </location>
</feature>
<accession>A0A0C2SLQ0</accession>
<keyword evidence="1" id="KW-1133">Transmembrane helix</keyword>
<dbReference type="AlphaFoldDB" id="A0A0C2SLQ0"/>
<dbReference type="HOGENOM" id="CLU_035509_11_3_1"/>
<keyword evidence="1" id="KW-0812">Transmembrane</keyword>
<dbReference type="OrthoDB" id="3350812at2759"/>
<dbReference type="Pfam" id="PF20151">
    <property type="entry name" value="DUF6533"/>
    <property type="match status" value="1"/>
</dbReference>
<evidence type="ECO:0000313" key="4">
    <source>
        <dbReference type="Proteomes" id="UP000054549"/>
    </source>
</evidence>
<evidence type="ECO:0000259" key="2">
    <source>
        <dbReference type="Pfam" id="PF20151"/>
    </source>
</evidence>
<dbReference type="InterPro" id="IPR045340">
    <property type="entry name" value="DUF6533"/>
</dbReference>
<protein>
    <recommendedName>
        <fullName evidence="2">DUF6533 domain-containing protein</fullName>
    </recommendedName>
</protein>
<keyword evidence="4" id="KW-1185">Reference proteome</keyword>
<evidence type="ECO:0000313" key="3">
    <source>
        <dbReference type="EMBL" id="KIL64095.1"/>
    </source>
</evidence>
<dbReference type="InParanoid" id="A0A0C2SLQ0"/>
<reference evidence="3 4" key="1">
    <citation type="submission" date="2014-04" db="EMBL/GenBank/DDBJ databases">
        <title>Evolutionary Origins and Diversification of the Mycorrhizal Mutualists.</title>
        <authorList>
            <consortium name="DOE Joint Genome Institute"/>
            <consortium name="Mycorrhizal Genomics Consortium"/>
            <person name="Kohler A."/>
            <person name="Kuo A."/>
            <person name="Nagy L.G."/>
            <person name="Floudas D."/>
            <person name="Copeland A."/>
            <person name="Barry K.W."/>
            <person name="Cichocki N."/>
            <person name="Veneault-Fourrey C."/>
            <person name="LaButti K."/>
            <person name="Lindquist E.A."/>
            <person name="Lipzen A."/>
            <person name="Lundell T."/>
            <person name="Morin E."/>
            <person name="Murat C."/>
            <person name="Riley R."/>
            <person name="Ohm R."/>
            <person name="Sun H."/>
            <person name="Tunlid A."/>
            <person name="Henrissat B."/>
            <person name="Grigoriev I.V."/>
            <person name="Hibbett D.S."/>
            <person name="Martin F."/>
        </authorList>
    </citation>
    <scope>NUCLEOTIDE SEQUENCE [LARGE SCALE GENOMIC DNA]</scope>
    <source>
        <strain evidence="3 4">Koide BX008</strain>
    </source>
</reference>
<keyword evidence="1" id="KW-0472">Membrane</keyword>
<dbReference type="Proteomes" id="UP000054549">
    <property type="component" value="Unassembled WGS sequence"/>
</dbReference>
<dbReference type="EMBL" id="KN818252">
    <property type="protein sequence ID" value="KIL64095.1"/>
    <property type="molecule type" value="Genomic_DNA"/>
</dbReference>
<name>A0A0C2SLQ0_AMAMK</name>
<feature type="transmembrane region" description="Helical" evidence="1">
    <location>
        <begin position="43"/>
        <end position="64"/>
    </location>
</feature>
<gene>
    <name evidence="3" type="ORF">M378DRAFT_186830</name>
</gene>
<feature type="transmembrane region" description="Helical" evidence="1">
    <location>
        <begin position="76"/>
        <end position="96"/>
    </location>
</feature>
<dbReference type="STRING" id="946122.A0A0C2SLQ0"/>
<feature type="transmembrane region" description="Helical" evidence="1">
    <location>
        <begin position="108"/>
        <end position="126"/>
    </location>
</feature>
<sequence length="249" mass="28502">MTDILNFSVLAQHRSYVLLHDYFLTIHLEINYVWKSKWSFVKFLYLIIRYIPFITLIFVFALNIPGLETQNCMSITRAYVVMLTFGSGICEIILTLRTWAICGRGFKMGIMFLLFFLFKTMIAYILEGLWWSQLQYILWPTGQGDSTGLCLVVNSSKIVWGSWITVVVFETVVVFLLALQASSAYKSGGVSELALVVYRDAGNVPFSLRVRPAHAMHVSLTARVILHARKQAHITRIHEIPMSYLVQGY</sequence>